<keyword evidence="2" id="KW-1185">Reference proteome</keyword>
<dbReference type="Proteomes" id="UP000027442">
    <property type="component" value="Unassembled WGS sequence"/>
</dbReference>
<comment type="caution">
    <text evidence="1">The sequence shown here is derived from an EMBL/GenBank/DDBJ whole genome shotgun (WGS) entry which is preliminary data.</text>
</comment>
<reference evidence="1 2" key="1">
    <citation type="submission" date="2013-08" db="EMBL/GenBank/DDBJ databases">
        <authorList>
            <person name="Weinstock G."/>
            <person name="Sodergren E."/>
            <person name="Wylie T."/>
            <person name="Fulton L."/>
            <person name="Fulton R."/>
            <person name="Fronick C."/>
            <person name="O'Laughlin M."/>
            <person name="Godfrey J."/>
            <person name="Miner T."/>
            <person name="Herter B."/>
            <person name="Appelbaum E."/>
            <person name="Cordes M."/>
            <person name="Lek S."/>
            <person name="Wollam A."/>
            <person name="Pepin K.H."/>
            <person name="Palsikar V.B."/>
            <person name="Mitreva M."/>
            <person name="Wilson R.K."/>
        </authorList>
    </citation>
    <scope>NUCLEOTIDE SEQUENCE [LARGE SCALE GENOMIC DNA]</scope>
    <source>
        <strain evidence="1 2">ATCC 15930</strain>
    </source>
</reference>
<evidence type="ECO:0000313" key="1">
    <source>
        <dbReference type="EMBL" id="KDR51227.1"/>
    </source>
</evidence>
<dbReference type="HOGENOM" id="CLU_3255799_0_0_10"/>
<name>A0A069QEZ0_HOYLO</name>
<gene>
    <name evidence="1" type="ORF">HMPREF1991_02679</name>
</gene>
<accession>A0A069QEZ0</accession>
<dbReference type="EMBL" id="JNGW01000117">
    <property type="protein sequence ID" value="KDR51227.1"/>
    <property type="molecule type" value="Genomic_DNA"/>
</dbReference>
<sequence>MGCVRWPIASHLTFERTLARCLPISIYKVAPNEATNRRNGDK</sequence>
<proteinExistence type="predicted"/>
<dbReference type="AlphaFoldDB" id="A0A069QEZ0"/>
<evidence type="ECO:0000313" key="2">
    <source>
        <dbReference type="Proteomes" id="UP000027442"/>
    </source>
</evidence>
<protein>
    <submittedName>
        <fullName evidence="1">Uncharacterized protein</fullName>
    </submittedName>
</protein>
<organism evidence="1 2">
    <name type="scientific">Hoylesella loescheii DSM 19665 = JCM 12249 = ATCC 15930</name>
    <dbReference type="NCBI Taxonomy" id="1122985"/>
    <lineage>
        <taxon>Bacteria</taxon>
        <taxon>Pseudomonadati</taxon>
        <taxon>Bacteroidota</taxon>
        <taxon>Bacteroidia</taxon>
        <taxon>Bacteroidales</taxon>
        <taxon>Prevotellaceae</taxon>
        <taxon>Hoylesella</taxon>
    </lineage>
</organism>